<feature type="domain" description="RING-type" evidence="9">
    <location>
        <begin position="56"/>
        <end position="348"/>
    </location>
</feature>
<accession>A0AAW1QMB7</accession>
<dbReference type="PANTHER" id="PTHR22770">
    <property type="entry name" value="UBIQUITIN CONJUGATING ENZYME 7 INTERACTING PROTEIN-RELATED"/>
    <property type="match status" value="1"/>
</dbReference>
<dbReference type="GO" id="GO:0004842">
    <property type="term" value="F:ubiquitin-protein transferase activity"/>
    <property type="evidence" value="ECO:0007669"/>
    <property type="project" value="TreeGrafter"/>
</dbReference>
<dbReference type="SMART" id="SM00184">
    <property type="entry name" value="RING"/>
    <property type="match status" value="2"/>
</dbReference>
<keyword evidence="3" id="KW-0479">Metal-binding</keyword>
<keyword evidence="6" id="KW-0833">Ubl conjugation pathway</keyword>
<dbReference type="GO" id="GO:0097039">
    <property type="term" value="P:protein linear polyubiquitination"/>
    <property type="evidence" value="ECO:0007669"/>
    <property type="project" value="TreeGrafter"/>
</dbReference>
<evidence type="ECO:0000256" key="1">
    <source>
        <dbReference type="ARBA" id="ARBA00004906"/>
    </source>
</evidence>
<dbReference type="SMART" id="SM00647">
    <property type="entry name" value="IBR"/>
    <property type="match status" value="2"/>
</dbReference>
<dbReference type="InterPro" id="IPR013083">
    <property type="entry name" value="Znf_RING/FYVE/PHD"/>
</dbReference>
<dbReference type="AlphaFoldDB" id="A0AAW1QMB7"/>
<evidence type="ECO:0000313" key="11">
    <source>
        <dbReference type="Proteomes" id="UP001438707"/>
    </source>
</evidence>
<dbReference type="SUPFAM" id="SSF57850">
    <property type="entry name" value="RING/U-box"/>
    <property type="match status" value="3"/>
</dbReference>
<dbReference type="InterPro" id="IPR051628">
    <property type="entry name" value="LUBAC_E3_Ligases"/>
</dbReference>
<evidence type="ECO:0000256" key="4">
    <source>
        <dbReference type="ARBA" id="ARBA00022737"/>
    </source>
</evidence>
<dbReference type="EMBL" id="JALJOS010000031">
    <property type="protein sequence ID" value="KAK9822582.1"/>
    <property type="molecule type" value="Genomic_DNA"/>
</dbReference>
<feature type="compositionally biased region" description="Basic and acidic residues" evidence="8">
    <location>
        <begin position="231"/>
        <end position="240"/>
    </location>
</feature>
<dbReference type="Gene3D" id="3.30.40.10">
    <property type="entry name" value="Zinc/RING finger domain, C3HC4 (zinc finger)"/>
    <property type="match status" value="1"/>
</dbReference>
<dbReference type="InterPro" id="IPR002867">
    <property type="entry name" value="IBR_dom"/>
</dbReference>
<evidence type="ECO:0000256" key="2">
    <source>
        <dbReference type="ARBA" id="ARBA00022679"/>
    </source>
</evidence>
<comment type="caution">
    <text evidence="10">The sequence shown here is derived from an EMBL/GenBank/DDBJ whole genome shotgun (WGS) entry which is preliminary data.</text>
</comment>
<dbReference type="PROSITE" id="PS51873">
    <property type="entry name" value="TRIAD"/>
    <property type="match status" value="1"/>
</dbReference>
<keyword evidence="7" id="KW-0862">Zinc</keyword>
<proteinExistence type="predicted"/>
<keyword evidence="5" id="KW-0863">Zinc-finger</keyword>
<dbReference type="GO" id="GO:0043161">
    <property type="term" value="P:proteasome-mediated ubiquitin-dependent protein catabolic process"/>
    <property type="evidence" value="ECO:0007669"/>
    <property type="project" value="TreeGrafter"/>
</dbReference>
<evidence type="ECO:0000256" key="3">
    <source>
        <dbReference type="ARBA" id="ARBA00022723"/>
    </source>
</evidence>
<sequence length="354" mass="39468">MLSPATEHPPRRGLISHRKSDFSGYQQVASEARVSIDCRCTSVGSPRSAPRTPSTPFFRCPVCLERQPRDDIFVASHCQHEICRPCARHWVLMSIGRSITSDWQNKPLSPLYVGHGPRSSPFAQPQICCNLDADVQLLLDGDEYEGYLNKSLKAATHRDADLVQCPQPDCEGIAAMEPGEAKFVCPLCSHRWCRFCKTPWHAGMRCEQMHPRKSLDNHLQRSGSQAFPSHGQDHEHDHSGAVKSNLKRTASSISKAFKDLKFIVKHGKKPGVETDDDAFAKYLKKNKTLQCPMCGHGIQKTEGNCNHVMCGVCKTHICWLCGEAIPAAGLEEAQGHYWIKGTPCYGMMNDDKQS</sequence>
<comment type="pathway">
    <text evidence="1">Protein modification; protein ubiquitination.</text>
</comment>
<dbReference type="PROSITE" id="PS00518">
    <property type="entry name" value="ZF_RING_1"/>
    <property type="match status" value="1"/>
</dbReference>
<evidence type="ECO:0000313" key="10">
    <source>
        <dbReference type="EMBL" id="KAK9822582.1"/>
    </source>
</evidence>
<dbReference type="Proteomes" id="UP001438707">
    <property type="component" value="Unassembled WGS sequence"/>
</dbReference>
<dbReference type="GO" id="GO:0008270">
    <property type="term" value="F:zinc ion binding"/>
    <property type="evidence" value="ECO:0007669"/>
    <property type="project" value="UniProtKB-KW"/>
</dbReference>
<dbReference type="GO" id="GO:0000151">
    <property type="term" value="C:ubiquitin ligase complex"/>
    <property type="evidence" value="ECO:0007669"/>
    <property type="project" value="TreeGrafter"/>
</dbReference>
<dbReference type="InterPro" id="IPR001841">
    <property type="entry name" value="Znf_RING"/>
</dbReference>
<gene>
    <name evidence="10" type="ORF">WJX74_007272</name>
</gene>
<dbReference type="GO" id="GO:0043130">
    <property type="term" value="F:ubiquitin binding"/>
    <property type="evidence" value="ECO:0007669"/>
    <property type="project" value="TreeGrafter"/>
</dbReference>
<dbReference type="CDD" id="cd20336">
    <property type="entry name" value="Rcat_RBR"/>
    <property type="match status" value="1"/>
</dbReference>
<reference evidence="10 11" key="1">
    <citation type="journal article" date="2024" name="Nat. Commun.">
        <title>Phylogenomics reveals the evolutionary origins of lichenization in chlorophyte algae.</title>
        <authorList>
            <person name="Puginier C."/>
            <person name="Libourel C."/>
            <person name="Otte J."/>
            <person name="Skaloud P."/>
            <person name="Haon M."/>
            <person name="Grisel S."/>
            <person name="Petersen M."/>
            <person name="Berrin J.G."/>
            <person name="Delaux P.M."/>
            <person name="Dal Grande F."/>
            <person name="Keller J."/>
        </authorList>
    </citation>
    <scope>NUCLEOTIDE SEQUENCE [LARGE SCALE GENOMIC DNA]</scope>
    <source>
        <strain evidence="10 11">SAG 2145</strain>
    </source>
</reference>
<dbReference type="CDD" id="cd20335">
    <property type="entry name" value="BRcat_RBR"/>
    <property type="match status" value="1"/>
</dbReference>
<dbReference type="Pfam" id="PF01485">
    <property type="entry name" value="IBR"/>
    <property type="match status" value="2"/>
</dbReference>
<evidence type="ECO:0000256" key="6">
    <source>
        <dbReference type="ARBA" id="ARBA00022786"/>
    </source>
</evidence>
<evidence type="ECO:0000256" key="5">
    <source>
        <dbReference type="ARBA" id="ARBA00022771"/>
    </source>
</evidence>
<keyword evidence="2" id="KW-0808">Transferase</keyword>
<dbReference type="Gene3D" id="1.20.120.1750">
    <property type="match status" value="1"/>
</dbReference>
<dbReference type="InterPro" id="IPR017907">
    <property type="entry name" value="Znf_RING_CS"/>
</dbReference>
<dbReference type="InterPro" id="IPR044066">
    <property type="entry name" value="TRIAD_supradom"/>
</dbReference>
<evidence type="ECO:0000256" key="7">
    <source>
        <dbReference type="ARBA" id="ARBA00022833"/>
    </source>
</evidence>
<keyword evidence="4" id="KW-0677">Repeat</keyword>
<name>A0AAW1QMB7_9CHLO</name>
<dbReference type="PANTHER" id="PTHR22770:SF13">
    <property type="entry name" value="RING-TYPE DOMAIN-CONTAINING PROTEIN"/>
    <property type="match status" value="1"/>
</dbReference>
<keyword evidence="11" id="KW-1185">Reference proteome</keyword>
<organism evidence="10 11">
    <name type="scientific">Apatococcus lobatus</name>
    <dbReference type="NCBI Taxonomy" id="904363"/>
    <lineage>
        <taxon>Eukaryota</taxon>
        <taxon>Viridiplantae</taxon>
        <taxon>Chlorophyta</taxon>
        <taxon>core chlorophytes</taxon>
        <taxon>Trebouxiophyceae</taxon>
        <taxon>Chlorellales</taxon>
        <taxon>Chlorellaceae</taxon>
        <taxon>Apatococcus</taxon>
    </lineage>
</organism>
<protein>
    <recommendedName>
        <fullName evidence="9">RING-type domain-containing protein</fullName>
    </recommendedName>
</protein>
<evidence type="ECO:0000256" key="8">
    <source>
        <dbReference type="SAM" id="MobiDB-lite"/>
    </source>
</evidence>
<evidence type="ECO:0000259" key="9">
    <source>
        <dbReference type="PROSITE" id="PS51873"/>
    </source>
</evidence>
<feature type="region of interest" description="Disordered" evidence="8">
    <location>
        <begin position="215"/>
        <end position="244"/>
    </location>
</feature>